<feature type="domain" description="TFIIS N-terminal" evidence="5">
    <location>
        <begin position="12"/>
        <end position="82"/>
    </location>
</feature>
<dbReference type="EMBL" id="CAJFCW020000006">
    <property type="protein sequence ID" value="CAG9127628.1"/>
    <property type="molecule type" value="Genomic_DNA"/>
</dbReference>
<dbReference type="InterPro" id="IPR010684">
    <property type="entry name" value="RNA_pol_II_trans_fac_SIII_A"/>
</dbReference>
<evidence type="ECO:0000256" key="1">
    <source>
        <dbReference type="ARBA" id="ARBA00004123"/>
    </source>
</evidence>
<dbReference type="Gene3D" id="1.20.930.10">
    <property type="entry name" value="Conserved domain common to transcription factors TFIIS, elongin A, CRSP70"/>
    <property type="match status" value="1"/>
</dbReference>
<dbReference type="PANTHER" id="PTHR15141">
    <property type="entry name" value="TRANSCRIPTION ELONGATION FACTOR B POLYPEPTIDE 3"/>
    <property type="match status" value="1"/>
</dbReference>
<evidence type="ECO:0000313" key="6">
    <source>
        <dbReference type="EMBL" id="CAD5230237.1"/>
    </source>
</evidence>
<comment type="subcellular location">
    <subcellularLocation>
        <location evidence="1 3">Nucleus</location>
    </subcellularLocation>
</comment>
<gene>
    <name evidence="6" type="ORF">BOKJ2_LOCUS14035</name>
</gene>
<dbReference type="AlphaFoldDB" id="A0A811LPJ5"/>
<name>A0A811LPJ5_9BILA</name>
<dbReference type="Gene3D" id="6.10.250.3180">
    <property type="match status" value="1"/>
</dbReference>
<evidence type="ECO:0000256" key="4">
    <source>
        <dbReference type="SAM" id="MobiDB-lite"/>
    </source>
</evidence>
<comment type="caution">
    <text evidence="6">The sequence shown here is derived from an EMBL/GenBank/DDBJ whole genome shotgun (WGS) entry which is preliminary data.</text>
</comment>
<feature type="region of interest" description="Disordered" evidence="4">
    <location>
        <begin position="389"/>
        <end position="408"/>
    </location>
</feature>
<sequence length="422" mass="47552">MSDEKKVNKLRNKVQRYISLIETSDQSQIEHAIDRLEKLDMTVDCLQTTGVGRVLNQLRENPEFGERAGILVDRWRAMASEAARLLRRLSPSVLESEEKKKKEKKAKRAIDPFEAQLMAADLDIEPKKKPKLSQKSSKISAPDADDIVNAVVHTTEVYKQAPSLAIRPGTSRAEVEAALDEPLTDSMFDPSVFKRKVRAKVYAGRRKVVYNTTVPTLVAACQSYLVDNLDVIEELGDVPYRLLKPVLEKCSTDQLDRISARNPQLWDDLDELWEGIVQKVFRNDAKRGKKESWYECYKRLNREREDRLHRISAGIRQKHNNQAQKSEMRTTLVDVINPAFARKRQIRSGIAPANAVGIPDALQVSKARRQVFSGNKGAVNALPSAVKGSRAAVSSSSGSRTQKTQPRGALMQKTLKMLKGRR</sequence>
<dbReference type="OrthoDB" id="21513at2759"/>
<dbReference type="Proteomes" id="UP000614601">
    <property type="component" value="Unassembled WGS sequence"/>
</dbReference>
<dbReference type="PANTHER" id="PTHR15141:SF76">
    <property type="entry name" value="TRANSCRIPTION ELONGATION FACTOR B POLYPEPTIDE 3"/>
    <property type="match status" value="1"/>
</dbReference>
<dbReference type="Proteomes" id="UP000783686">
    <property type="component" value="Unassembled WGS sequence"/>
</dbReference>
<keyword evidence="2 3" id="KW-0539">Nucleus</keyword>
<reference evidence="6" key="1">
    <citation type="submission" date="2020-09" db="EMBL/GenBank/DDBJ databases">
        <authorList>
            <person name="Kikuchi T."/>
        </authorList>
    </citation>
    <scope>NUCLEOTIDE SEQUENCE</scope>
    <source>
        <strain evidence="6">SH1</strain>
    </source>
</reference>
<evidence type="ECO:0000256" key="2">
    <source>
        <dbReference type="ARBA" id="ARBA00023242"/>
    </source>
</evidence>
<dbReference type="GO" id="GO:0006368">
    <property type="term" value="P:transcription elongation by RNA polymerase II"/>
    <property type="evidence" value="ECO:0007669"/>
    <property type="project" value="InterPro"/>
</dbReference>
<evidence type="ECO:0000256" key="3">
    <source>
        <dbReference type="PROSITE-ProRule" id="PRU00649"/>
    </source>
</evidence>
<accession>A0A811LPJ5</accession>
<dbReference type="SUPFAM" id="SSF47676">
    <property type="entry name" value="Conserved domain common to transcription factors TFIIS, elongin A, CRSP70"/>
    <property type="match status" value="1"/>
</dbReference>
<dbReference type="Pfam" id="PF06881">
    <property type="entry name" value="Elongin_A"/>
    <property type="match status" value="1"/>
</dbReference>
<evidence type="ECO:0000313" key="7">
    <source>
        <dbReference type="Proteomes" id="UP000614601"/>
    </source>
</evidence>
<keyword evidence="7" id="KW-1185">Reference proteome</keyword>
<evidence type="ECO:0000259" key="5">
    <source>
        <dbReference type="PROSITE" id="PS51319"/>
    </source>
</evidence>
<dbReference type="InterPro" id="IPR035441">
    <property type="entry name" value="TFIIS/LEDGF_dom_sf"/>
</dbReference>
<dbReference type="GO" id="GO:0070449">
    <property type="term" value="C:elongin complex"/>
    <property type="evidence" value="ECO:0007669"/>
    <property type="project" value="InterPro"/>
</dbReference>
<dbReference type="EMBL" id="CAJFDH010000006">
    <property type="protein sequence ID" value="CAD5230237.1"/>
    <property type="molecule type" value="Genomic_DNA"/>
</dbReference>
<feature type="compositionally biased region" description="Low complexity" evidence="4">
    <location>
        <begin position="389"/>
        <end position="400"/>
    </location>
</feature>
<proteinExistence type="predicted"/>
<dbReference type="PROSITE" id="PS51319">
    <property type="entry name" value="TFIIS_N"/>
    <property type="match status" value="1"/>
</dbReference>
<dbReference type="InterPro" id="IPR017923">
    <property type="entry name" value="TFIIS_N"/>
</dbReference>
<dbReference type="InterPro" id="IPR003617">
    <property type="entry name" value="TFIIS/CRSP70_N_sub"/>
</dbReference>
<dbReference type="InterPro" id="IPR051870">
    <property type="entry name" value="Elongin-A_domain"/>
</dbReference>
<dbReference type="Pfam" id="PF08711">
    <property type="entry name" value="Med26"/>
    <property type="match status" value="1"/>
</dbReference>
<organism evidence="6 7">
    <name type="scientific">Bursaphelenchus okinawaensis</name>
    <dbReference type="NCBI Taxonomy" id="465554"/>
    <lineage>
        <taxon>Eukaryota</taxon>
        <taxon>Metazoa</taxon>
        <taxon>Ecdysozoa</taxon>
        <taxon>Nematoda</taxon>
        <taxon>Chromadorea</taxon>
        <taxon>Rhabditida</taxon>
        <taxon>Tylenchina</taxon>
        <taxon>Tylenchomorpha</taxon>
        <taxon>Aphelenchoidea</taxon>
        <taxon>Aphelenchoididae</taxon>
        <taxon>Bursaphelenchus</taxon>
    </lineage>
</organism>
<dbReference type="SMART" id="SM00509">
    <property type="entry name" value="TFS2N"/>
    <property type="match status" value="1"/>
</dbReference>
<protein>
    <recommendedName>
        <fullName evidence="5">TFIIS N-terminal domain-containing protein</fullName>
    </recommendedName>
</protein>